<dbReference type="Proteomes" id="UP000636453">
    <property type="component" value="Unassembled WGS sequence"/>
</dbReference>
<proteinExistence type="predicted"/>
<accession>A0A918Z4T0</accession>
<keyword evidence="2" id="KW-1185">Reference proteome</keyword>
<dbReference type="Pfam" id="PF19611">
    <property type="entry name" value="DUF6116"/>
    <property type="match status" value="1"/>
</dbReference>
<dbReference type="InterPro" id="IPR046119">
    <property type="entry name" value="DUF6116"/>
</dbReference>
<name>A0A918Z4T0_9GAMM</name>
<reference evidence="1" key="2">
    <citation type="submission" date="2020-09" db="EMBL/GenBank/DDBJ databases">
        <authorList>
            <person name="Sun Q."/>
            <person name="Kim S."/>
        </authorList>
    </citation>
    <scope>NUCLEOTIDE SEQUENCE</scope>
    <source>
        <strain evidence="1">KCTC 32020</strain>
    </source>
</reference>
<protein>
    <submittedName>
        <fullName evidence="1">Uncharacterized protein</fullName>
    </submittedName>
</protein>
<evidence type="ECO:0000313" key="2">
    <source>
        <dbReference type="Proteomes" id="UP000636453"/>
    </source>
</evidence>
<evidence type="ECO:0000313" key="1">
    <source>
        <dbReference type="EMBL" id="GHE37755.1"/>
    </source>
</evidence>
<reference evidence="1" key="1">
    <citation type="journal article" date="2014" name="Int. J. Syst. Evol. Microbiol.">
        <title>Complete genome sequence of Corynebacterium casei LMG S-19264T (=DSM 44701T), isolated from a smear-ripened cheese.</title>
        <authorList>
            <consortium name="US DOE Joint Genome Institute (JGI-PGF)"/>
            <person name="Walter F."/>
            <person name="Albersmeier A."/>
            <person name="Kalinowski J."/>
            <person name="Ruckert C."/>
        </authorList>
    </citation>
    <scope>NUCLEOTIDE SEQUENCE</scope>
    <source>
        <strain evidence="1">KCTC 32020</strain>
    </source>
</reference>
<gene>
    <name evidence="1" type="ORF">GCM10007167_19920</name>
</gene>
<organism evidence="1 2">
    <name type="scientific">Vulcaniibacterium thermophilum</name>
    <dbReference type="NCBI Taxonomy" id="1169913"/>
    <lineage>
        <taxon>Bacteria</taxon>
        <taxon>Pseudomonadati</taxon>
        <taxon>Pseudomonadota</taxon>
        <taxon>Gammaproteobacteria</taxon>
        <taxon>Lysobacterales</taxon>
        <taxon>Lysobacteraceae</taxon>
        <taxon>Vulcaniibacterium</taxon>
    </lineage>
</organism>
<dbReference type="RefSeq" id="WP_146471940.1">
    <property type="nucleotide sequence ID" value="NZ_BNCF01000011.1"/>
</dbReference>
<comment type="caution">
    <text evidence="1">The sequence shown here is derived from an EMBL/GenBank/DDBJ whole genome shotgun (WGS) entry which is preliminary data.</text>
</comment>
<dbReference type="OrthoDB" id="5741597at2"/>
<sequence length="72" mass="8254">MAYPLLQPFLRWASRLRHPTLFKLTAAIFVIDMLVPDLLPFADEVLLGLATMLLANWKDRRAAAPQVEPPRR</sequence>
<dbReference type="AlphaFoldDB" id="A0A918Z4T0"/>
<dbReference type="EMBL" id="BNCF01000011">
    <property type="protein sequence ID" value="GHE37755.1"/>
    <property type="molecule type" value="Genomic_DNA"/>
</dbReference>